<dbReference type="SUPFAM" id="SSF47336">
    <property type="entry name" value="ACP-like"/>
    <property type="match status" value="1"/>
</dbReference>
<dbReference type="SUPFAM" id="SSF51735">
    <property type="entry name" value="NAD(P)-binding Rossmann-fold domains"/>
    <property type="match status" value="2"/>
</dbReference>
<dbReference type="GO" id="GO:0030639">
    <property type="term" value="P:polyketide biosynthetic process"/>
    <property type="evidence" value="ECO:0007669"/>
    <property type="project" value="UniProtKB-ARBA"/>
</dbReference>
<dbReference type="Gene3D" id="3.40.50.720">
    <property type="entry name" value="NAD(P)-binding Rossmann-like Domain"/>
    <property type="match status" value="2"/>
</dbReference>
<dbReference type="PROSITE" id="PS00012">
    <property type="entry name" value="PHOSPHOPANTETHEINE"/>
    <property type="match status" value="1"/>
</dbReference>
<dbReference type="InterPro" id="IPR016039">
    <property type="entry name" value="Thiolase-like"/>
</dbReference>
<dbReference type="InterPro" id="IPR032821">
    <property type="entry name" value="PKS_assoc"/>
</dbReference>
<keyword evidence="12" id="KW-1185">Reference proteome</keyword>
<organism evidence="12">
    <name type="scientific">Verticillium alfalfae (strain VaMs.102 / ATCC MYA-4576 / FGSC 10136)</name>
    <name type="common">Verticillium wilt of alfalfa</name>
    <name type="synonym">Verticillium albo-atrum</name>
    <dbReference type="NCBI Taxonomy" id="526221"/>
    <lineage>
        <taxon>Eukaryota</taxon>
        <taxon>Fungi</taxon>
        <taxon>Dikarya</taxon>
        <taxon>Ascomycota</taxon>
        <taxon>Pezizomycotina</taxon>
        <taxon>Sordariomycetes</taxon>
        <taxon>Hypocreomycetidae</taxon>
        <taxon>Glomerellales</taxon>
        <taxon>Plectosphaerellaceae</taxon>
        <taxon>Verticillium</taxon>
    </lineage>
</organism>
<dbReference type="Pfam" id="PF23297">
    <property type="entry name" value="ACP_SdgA_C"/>
    <property type="match status" value="1"/>
</dbReference>
<dbReference type="InterPro" id="IPR049551">
    <property type="entry name" value="PKS_DH_C"/>
</dbReference>
<keyword evidence="2" id="KW-0597">Phosphoprotein</keyword>
<feature type="compositionally biased region" description="Basic and acidic residues" evidence="7">
    <location>
        <begin position="1592"/>
        <end position="1606"/>
    </location>
</feature>
<dbReference type="CDD" id="cd00833">
    <property type="entry name" value="PKS"/>
    <property type="match status" value="1"/>
</dbReference>
<dbReference type="PANTHER" id="PTHR43775">
    <property type="entry name" value="FATTY ACID SYNTHASE"/>
    <property type="match status" value="1"/>
</dbReference>
<evidence type="ECO:0000256" key="3">
    <source>
        <dbReference type="ARBA" id="ARBA00022679"/>
    </source>
</evidence>
<dbReference type="Pfam" id="PF23114">
    <property type="entry name" value="NAD-bd_HRPKS_sdrA"/>
    <property type="match status" value="1"/>
</dbReference>
<dbReference type="CDD" id="cd05195">
    <property type="entry name" value="enoyl_red"/>
    <property type="match status" value="1"/>
</dbReference>
<dbReference type="GO" id="GO:0008270">
    <property type="term" value="F:zinc ion binding"/>
    <property type="evidence" value="ECO:0007669"/>
    <property type="project" value="InterPro"/>
</dbReference>
<dbReference type="InterPro" id="IPR018201">
    <property type="entry name" value="Ketoacyl_synth_AS"/>
</dbReference>
<evidence type="ECO:0000256" key="4">
    <source>
        <dbReference type="ARBA" id="ARBA00023002"/>
    </source>
</evidence>
<dbReference type="SUPFAM" id="SSF50129">
    <property type="entry name" value="GroES-like"/>
    <property type="match status" value="1"/>
</dbReference>
<feature type="region of interest" description="N-terminal hotdog fold" evidence="6">
    <location>
        <begin position="763"/>
        <end position="898"/>
    </location>
</feature>
<dbReference type="GO" id="GO:0016491">
    <property type="term" value="F:oxidoreductase activity"/>
    <property type="evidence" value="ECO:0007669"/>
    <property type="project" value="UniProtKB-KW"/>
</dbReference>
<dbReference type="InterPro" id="IPR014030">
    <property type="entry name" value="Ketoacyl_synth_N"/>
</dbReference>
<dbReference type="Gene3D" id="1.10.1200.10">
    <property type="entry name" value="ACP-like"/>
    <property type="match status" value="1"/>
</dbReference>
<dbReference type="RefSeq" id="XP_003003869.1">
    <property type="nucleotide sequence ID" value="XM_003003823.1"/>
</dbReference>
<keyword evidence="1" id="KW-0596">Phosphopantetheine</keyword>
<keyword evidence="5" id="KW-0511">Multifunctional enzyme</keyword>
<feature type="domain" description="Ketosynthase family 3 (KS3)" evidence="9">
    <location>
        <begin position="5"/>
        <end position="430"/>
    </location>
</feature>
<dbReference type="PROSITE" id="PS52019">
    <property type="entry name" value="PKS_MFAS_DH"/>
    <property type="match status" value="1"/>
</dbReference>
<name>C9SN37_VERA1</name>
<dbReference type="Gene3D" id="3.40.47.10">
    <property type="match status" value="1"/>
</dbReference>
<reference evidence="12" key="1">
    <citation type="journal article" date="2011" name="PLoS Pathog.">
        <title>Comparative genomics yields insights into niche adaptation of plant vascular wilt pathogens.</title>
        <authorList>
            <person name="Klosterman S.J."/>
            <person name="Subbarao K.V."/>
            <person name="Kang S."/>
            <person name="Veronese P."/>
            <person name="Gold S.E."/>
            <person name="Thomma B.P.H.J."/>
            <person name="Chen Z."/>
            <person name="Henrissat B."/>
            <person name="Lee Y.-H."/>
            <person name="Park J."/>
            <person name="Garcia-Pedrajas M.D."/>
            <person name="Barbara D.J."/>
            <person name="Anchieta A."/>
            <person name="de Jonge R."/>
            <person name="Santhanam P."/>
            <person name="Maruthachalam K."/>
            <person name="Atallah Z."/>
            <person name="Amyotte S.G."/>
            <person name="Paz Z."/>
            <person name="Inderbitzin P."/>
            <person name="Hayes R.J."/>
            <person name="Heiman D.I."/>
            <person name="Young S."/>
            <person name="Zeng Q."/>
            <person name="Engels R."/>
            <person name="Galagan J."/>
            <person name="Cuomo C.A."/>
            <person name="Dobinson K.F."/>
            <person name="Ma L.-J."/>
        </authorList>
    </citation>
    <scope>NUCLEOTIDE SEQUENCE [LARGE SCALE GENOMIC DNA]</scope>
    <source>
        <strain evidence="12">VaMs.102 / ATCC MYA-4576 / FGSC 10136</strain>
    </source>
</reference>
<dbReference type="Gene3D" id="3.30.70.3290">
    <property type="match status" value="1"/>
</dbReference>
<keyword evidence="4" id="KW-0560">Oxidoreductase</keyword>
<dbReference type="GO" id="GO:0006633">
    <property type="term" value="P:fatty acid biosynthetic process"/>
    <property type="evidence" value="ECO:0007669"/>
    <property type="project" value="InterPro"/>
</dbReference>
<dbReference type="OMA" id="ALDSLYW"/>
<dbReference type="InterPro" id="IPR036291">
    <property type="entry name" value="NAD(P)-bd_dom_sf"/>
</dbReference>
<dbReference type="OrthoDB" id="329835at2759"/>
<dbReference type="InterPro" id="IPR014031">
    <property type="entry name" value="Ketoacyl_synth_C"/>
</dbReference>
<dbReference type="GO" id="GO:0004312">
    <property type="term" value="F:fatty acid synthase activity"/>
    <property type="evidence" value="ECO:0007669"/>
    <property type="project" value="TreeGrafter"/>
</dbReference>
<evidence type="ECO:0000256" key="5">
    <source>
        <dbReference type="ARBA" id="ARBA00023268"/>
    </source>
</evidence>
<feature type="domain" description="PKS/mFAS DH" evidence="10">
    <location>
        <begin position="763"/>
        <end position="1081"/>
    </location>
</feature>
<dbReference type="InterPro" id="IPR011032">
    <property type="entry name" value="GroES-like_sf"/>
</dbReference>
<dbReference type="Pfam" id="PF08240">
    <property type="entry name" value="ADH_N"/>
    <property type="match status" value="1"/>
</dbReference>
<dbReference type="SMART" id="SM00826">
    <property type="entry name" value="PKS_DH"/>
    <property type="match status" value="1"/>
</dbReference>
<evidence type="ECO:0000259" key="10">
    <source>
        <dbReference type="PROSITE" id="PS52019"/>
    </source>
</evidence>
<feature type="active site" description="Proton acceptor; for dehydratase activity" evidence="6">
    <location>
        <position position="795"/>
    </location>
</feature>
<dbReference type="PANTHER" id="PTHR43775:SF13">
    <property type="entry name" value="POLYKETIDE SYNTHASE 1"/>
    <property type="match status" value="1"/>
</dbReference>
<dbReference type="PROSITE" id="PS01162">
    <property type="entry name" value="QOR_ZETA_CRYSTAL"/>
    <property type="match status" value="1"/>
</dbReference>
<evidence type="ECO:0000256" key="7">
    <source>
        <dbReference type="SAM" id="MobiDB-lite"/>
    </source>
</evidence>
<dbReference type="Pfam" id="PF00109">
    <property type="entry name" value="ketoacyl-synt"/>
    <property type="match status" value="1"/>
</dbReference>
<dbReference type="InterPro" id="IPR042104">
    <property type="entry name" value="PKS_dehydratase_sf"/>
</dbReference>
<dbReference type="SMART" id="SM00827">
    <property type="entry name" value="PKS_AT"/>
    <property type="match status" value="1"/>
</dbReference>
<dbReference type="InterPro" id="IPR013968">
    <property type="entry name" value="PKS_KR"/>
</dbReference>
<dbReference type="SMART" id="SM00825">
    <property type="entry name" value="PKS_KS"/>
    <property type="match status" value="1"/>
</dbReference>
<dbReference type="InterPro" id="IPR049900">
    <property type="entry name" value="PKS_mFAS_DH"/>
</dbReference>
<dbReference type="SMART" id="SM00829">
    <property type="entry name" value="PKS_ER"/>
    <property type="match status" value="1"/>
</dbReference>
<dbReference type="SMART" id="SM00822">
    <property type="entry name" value="PKS_KR"/>
    <property type="match status" value="1"/>
</dbReference>
<dbReference type="InterPro" id="IPR002364">
    <property type="entry name" value="Quin_OxRdtase/zeta-crystal_CS"/>
</dbReference>
<dbReference type="SUPFAM" id="SSF55048">
    <property type="entry name" value="Probable ACP-binding domain of malonyl-CoA ACP transacylase"/>
    <property type="match status" value="1"/>
</dbReference>
<dbReference type="InterPro" id="IPR006162">
    <property type="entry name" value="Ppantetheine_attach_site"/>
</dbReference>
<dbReference type="Pfam" id="PF21089">
    <property type="entry name" value="PKS_DH_N"/>
    <property type="match status" value="1"/>
</dbReference>
<protein>
    <submittedName>
        <fullName evidence="11">Mycocerosic acid synthase</fullName>
    </submittedName>
</protein>
<dbReference type="KEGG" id="val:VDBG_06312"/>
<dbReference type="eggNOG" id="KOG1202">
    <property type="taxonomic scope" value="Eukaryota"/>
</dbReference>
<dbReference type="InterPro" id="IPR050091">
    <property type="entry name" value="PKS_NRPS_Biosynth_Enz"/>
</dbReference>
<evidence type="ECO:0000313" key="11">
    <source>
        <dbReference type="EMBL" id="EEY20202.1"/>
    </source>
</evidence>
<gene>
    <name evidence="11" type="ORF">VDBG_06312</name>
</gene>
<dbReference type="STRING" id="526221.C9SN37"/>
<dbReference type="Pfam" id="PF14765">
    <property type="entry name" value="PS-DH"/>
    <property type="match status" value="1"/>
</dbReference>
<feature type="domain" description="Carrier" evidence="8">
    <location>
        <begin position="1667"/>
        <end position="1744"/>
    </location>
</feature>
<dbReference type="Proteomes" id="UP000008698">
    <property type="component" value="Unassembled WGS sequence"/>
</dbReference>
<dbReference type="InterPro" id="IPR001227">
    <property type="entry name" value="Ac_transferase_dom_sf"/>
</dbReference>
<proteinExistence type="predicted"/>
<dbReference type="InterPro" id="IPR013154">
    <property type="entry name" value="ADH-like_N"/>
</dbReference>
<dbReference type="InterPro" id="IPR057326">
    <property type="entry name" value="KR_dom"/>
</dbReference>
<dbReference type="InterPro" id="IPR016035">
    <property type="entry name" value="Acyl_Trfase/lysoPLipase"/>
</dbReference>
<dbReference type="GO" id="GO:0031177">
    <property type="term" value="F:phosphopantetheine binding"/>
    <property type="evidence" value="ECO:0007669"/>
    <property type="project" value="InterPro"/>
</dbReference>
<dbReference type="PROSITE" id="PS50075">
    <property type="entry name" value="CARRIER"/>
    <property type="match status" value="1"/>
</dbReference>
<dbReference type="PROSITE" id="PS00606">
    <property type="entry name" value="KS3_1"/>
    <property type="match status" value="1"/>
</dbReference>
<dbReference type="InterPro" id="IPR049552">
    <property type="entry name" value="PKS_DH_N"/>
</dbReference>
<feature type="region of interest" description="C-terminal hotdog fold" evidence="6">
    <location>
        <begin position="922"/>
        <end position="1081"/>
    </location>
</feature>
<evidence type="ECO:0000256" key="2">
    <source>
        <dbReference type="ARBA" id="ARBA00022553"/>
    </source>
</evidence>
<dbReference type="PROSITE" id="PS52004">
    <property type="entry name" value="KS3_2"/>
    <property type="match status" value="1"/>
</dbReference>
<dbReference type="GO" id="GO:0004315">
    <property type="term" value="F:3-oxoacyl-[acyl-carrier-protein] synthase activity"/>
    <property type="evidence" value="ECO:0007669"/>
    <property type="project" value="InterPro"/>
</dbReference>
<dbReference type="InterPro" id="IPR020806">
    <property type="entry name" value="PKS_PP-bd"/>
</dbReference>
<evidence type="ECO:0000256" key="6">
    <source>
        <dbReference type="PROSITE-ProRule" id="PRU01363"/>
    </source>
</evidence>
<dbReference type="InterPro" id="IPR020807">
    <property type="entry name" value="PKS_DH"/>
</dbReference>
<dbReference type="InterPro" id="IPR014043">
    <property type="entry name" value="Acyl_transferase_dom"/>
</dbReference>
<dbReference type="Gene3D" id="3.10.129.110">
    <property type="entry name" value="Polyketide synthase dehydratase"/>
    <property type="match status" value="1"/>
</dbReference>
<dbReference type="InterPro" id="IPR016036">
    <property type="entry name" value="Malonyl_transacylase_ACP-bd"/>
</dbReference>
<dbReference type="Pfam" id="PF08659">
    <property type="entry name" value="KR"/>
    <property type="match status" value="1"/>
</dbReference>
<dbReference type="EMBL" id="DS985220">
    <property type="protein sequence ID" value="EEY20202.1"/>
    <property type="molecule type" value="Genomic_DNA"/>
</dbReference>
<dbReference type="InterPro" id="IPR009081">
    <property type="entry name" value="PP-bd_ACP"/>
</dbReference>
<dbReference type="SUPFAM" id="SSF52151">
    <property type="entry name" value="FabD/lysophospholipase-like"/>
    <property type="match status" value="1"/>
</dbReference>
<dbReference type="Pfam" id="PF02801">
    <property type="entry name" value="Ketoacyl-synt_C"/>
    <property type="match status" value="1"/>
</dbReference>
<dbReference type="Gene3D" id="3.90.180.10">
    <property type="entry name" value="Medium-chain alcohol dehydrogenases, catalytic domain"/>
    <property type="match status" value="1"/>
</dbReference>
<evidence type="ECO:0000313" key="12">
    <source>
        <dbReference type="Proteomes" id="UP000008698"/>
    </source>
</evidence>
<feature type="active site" description="Proton donor; for dehydratase activity" evidence="6">
    <location>
        <position position="989"/>
    </location>
</feature>
<dbReference type="Pfam" id="PF00698">
    <property type="entry name" value="Acyl_transf_1"/>
    <property type="match status" value="1"/>
</dbReference>
<dbReference type="InterPro" id="IPR020843">
    <property type="entry name" value="ER"/>
</dbReference>
<dbReference type="SMART" id="SM00823">
    <property type="entry name" value="PKS_PP"/>
    <property type="match status" value="1"/>
</dbReference>
<sequence length="1755" mass="191420">MAPTLMPVAIIGMSCRLPGEVSTLDDFWTLMCRARSGWGEIPKDRFNKEAYWHPNPEKRGCFNSIGGYFLKEDIAKFDAPFFNITNNEASAMDPQQRQLLECTYEALEHAGIPKESIAGTNMGVFVGASPPDYGLGSLTDLDTVPMSDATGNHQGVQAGRISHYFDLRGPCFAIDTACSSSLHALHQAVQSIRSGETKQALVASSHLNIQPANVVSLSTNRLLSEKGATFAFDHRAKSGFARGEGTGCVILKPLDQALKDGDKVWSVVVNTGVNQDGKTVGMTTPSADAQEQLIREVYAKAGINPRDTGFVEAHGTGTKVGDPIEATVLHRVFNEDRTPRHPLYIGSVKSNIGHLEPASGLVAVIKASLMLQKGFILPNVNYRQANESIPFAEWNMKVPVSLRPWPKGKRFVSVNNFGFGGSNAHCVLEKAPPTLARGYNESNIGPRLVVLSGNDKDAVGRLKAIVGVWLEKHPDLFDRELLRDLAYTLAHRRSQLSWRTAVAVLRLKAKHADLRGAMLAAGCSAQTAREMIQEIQTGHCGIACENSPSSVTISGDAQAIDELAARLEEKGTFNRKLMVDVAYHSVHMENVAEHYLSTIQDTKASSTGKVAFFSSLHGKRLVSGADLDAQYWVQNLTKPVLFSTALQALFLEDQPDIVVEVGPHSALEGPVKQILKSLGSDKASKAFYVPSLKRNEDATFSALTLAGKLFEKGVTLDMAAVNSEKDPKPKLVSDLMPYPWSGQKYWRESRVSRQHRLKPFARHDLLGALTNLSNDMEPTWRNMIRTDDIPWLRDHRMQDLTAFPFSGFISMAVEAAAQLASIRGVEFDEFGLREMQVMRPFLLTDGEEYEVILSIKRFSEGTRSYSDKWDEFRIHSYHESRGWVEHSRGLISVTKREQSNPISASLRDEVTDTVEKARQVCKSKIPTQLFYDELRKLGAGYGPVLQNILSLQACDDFRYGLGEVVVPDTGASMPEKYEAPSIFNAAFIDLLFQHIFVILGAGRGEMPCLYMPSAIKEMRLNKLMNSTAGTPYQVVVNGHSDLRNPKAMEGCIHALESSDTSIPAIVVKGFEVNPIKDDSSSDLETKPLCYKVEWKSLAEEAASQEAAAVASGSTQQPAKKLTLNAPVVLITQRPESDPLISAVAASVEARTGRAPEVSPLANLSAAGKVCLNLQDLDSSVLSDATQETFKQVQSMALESESFLWVVSGALKNAQSPHRSMAQGFVRTIRSEIGKSASLLDLDPESRLDVASQAELIVQAFEKLVGGENSATPEMEFAEVDGELAVPRIVEDASMNLFVQRETNVSAPYLQSFAQPERRLKLDIGRAGALDTLYFKDDEDEPLAADDVEIAVEATGMNFKDVVISMGQLASPYIGVECSGRIARVGSNVTALKVGDRVCAMPRGAYRTFARCHFTSAAKMPDNMTMEVGASIPVAYCTAWYGLMDIARLAEGERILIHAAAGGVGQAAIQIAKMVGAEIFATVGSVDKKQLIMDKYGIPEDRIYYSRNYDAVMRSKVSGGWNIHKSLLDTKLDFFIALSSVAGVVGNKGQAAYAAANTFLEGLVQHRRQQGLAGTAIALPAMDNVGYLAENEERRELRQSQRREQHGQRGPAQGRPHGQHMGRQRPAAVPRCRCQVRRPAGGAGTSSHGSGQAASIHQVVSRAGCEDQASEAIVKGLIEKLSAILMVQPGDLDPASTLTAYGLDSLNAIELRNWISKELLAHLQVLELLTSATLTSLSLMILNKSRIELSYKVAAA</sequence>
<feature type="region of interest" description="Disordered" evidence="7">
    <location>
        <begin position="1592"/>
        <end position="1630"/>
    </location>
</feature>
<dbReference type="InterPro" id="IPR056501">
    <property type="entry name" value="NAD-bd_HRPKS_sdrA"/>
</dbReference>
<dbReference type="Gene3D" id="3.40.366.10">
    <property type="entry name" value="Malonyl-Coenzyme A Acyl Carrier Protein, domain 2"/>
    <property type="match status" value="1"/>
</dbReference>
<dbReference type="GeneID" id="9535217"/>
<evidence type="ECO:0000256" key="1">
    <source>
        <dbReference type="ARBA" id="ARBA00022450"/>
    </source>
</evidence>
<keyword evidence="3" id="KW-0808">Transferase</keyword>
<evidence type="ECO:0000259" key="8">
    <source>
        <dbReference type="PROSITE" id="PS50075"/>
    </source>
</evidence>
<accession>C9SN37</accession>
<dbReference type="InterPro" id="IPR020841">
    <property type="entry name" value="PKS_Beta-ketoAc_synthase_dom"/>
</dbReference>
<dbReference type="HOGENOM" id="CLU_000022_31_0_1"/>
<dbReference type="InterPro" id="IPR036736">
    <property type="entry name" value="ACP-like_sf"/>
</dbReference>
<evidence type="ECO:0000259" key="9">
    <source>
        <dbReference type="PROSITE" id="PS52004"/>
    </source>
</evidence>
<dbReference type="SUPFAM" id="SSF53901">
    <property type="entry name" value="Thiolase-like"/>
    <property type="match status" value="1"/>
</dbReference>
<dbReference type="Pfam" id="PF16197">
    <property type="entry name" value="KAsynt_C_assoc"/>
    <property type="match status" value="1"/>
</dbReference>
<dbReference type="eggNOG" id="KOG1198">
    <property type="taxonomic scope" value="Eukaryota"/>
</dbReference>